<gene>
    <name evidence="1" type="ORF">TM448A00577_0008</name>
</gene>
<dbReference type="AlphaFoldDB" id="A0A6H1ZI77"/>
<protein>
    <submittedName>
        <fullName evidence="1">Uncharacterized protein</fullName>
    </submittedName>
</protein>
<name>A0A6H1ZI77_9ZZZZ</name>
<organism evidence="1">
    <name type="scientific">viral metagenome</name>
    <dbReference type="NCBI Taxonomy" id="1070528"/>
    <lineage>
        <taxon>unclassified sequences</taxon>
        <taxon>metagenomes</taxon>
        <taxon>organismal metagenomes</taxon>
    </lineage>
</organism>
<sequence>MDGKQLTRFVLDSLDEEVVSGIFAGQRQIYDYLDLAASTFCRETRFLTSEAAITTVADRQTYDLPPDFIGLYMKDSRGRFFIKYYDTSNYLFPIKSSYEKIFKSNLTTAKSTPGRFCIRDDADNDWGYDYINTEASDNVITETAEDYVVTEKPSRGHIRGSAEISASSVNGDCQLTDSSQSFNTTVKTRDVIHNTTDGSSGIVLKVIGDDVLVCALFDGAENDWTEGDDFVIIPSTTSRITLDAPSETAGHTITVPYVCMPFPVYSEFCVWKFPDRTCAAIAQEAAFLYMNQKGDFPSANRMHELFIAEINRFKRERALLKLQDGQYRKRF</sequence>
<evidence type="ECO:0000313" key="1">
    <source>
        <dbReference type="EMBL" id="QJA46900.1"/>
    </source>
</evidence>
<reference evidence="1" key="1">
    <citation type="submission" date="2020-03" db="EMBL/GenBank/DDBJ databases">
        <title>The deep terrestrial virosphere.</title>
        <authorList>
            <person name="Holmfeldt K."/>
            <person name="Nilsson E."/>
            <person name="Simone D."/>
            <person name="Lopez-Fernandez M."/>
            <person name="Wu X."/>
            <person name="de Brujin I."/>
            <person name="Lundin D."/>
            <person name="Andersson A."/>
            <person name="Bertilsson S."/>
            <person name="Dopson M."/>
        </authorList>
    </citation>
    <scope>NUCLEOTIDE SEQUENCE</scope>
    <source>
        <strain evidence="1">TM448A00577</strain>
    </source>
</reference>
<accession>A0A6H1ZI77</accession>
<dbReference type="EMBL" id="MT144025">
    <property type="protein sequence ID" value="QJA46900.1"/>
    <property type="molecule type" value="Genomic_DNA"/>
</dbReference>
<proteinExistence type="predicted"/>